<evidence type="ECO:0000256" key="1">
    <source>
        <dbReference type="ARBA" id="ARBA00004141"/>
    </source>
</evidence>
<reference evidence="9 10" key="1">
    <citation type="submission" date="2018-08" db="EMBL/GenBank/DDBJ databases">
        <title>Draft genome sequences of two Aspergillus turcosus clinical strains isolated from bronchoalveolar lavage fluid: one azole-susceptible and the other azole-resistant.</title>
        <authorList>
            <person name="Parent-Michaud M."/>
            <person name="Dufresne P.J."/>
            <person name="Fournier E."/>
            <person name="Martineau C."/>
            <person name="Moreira S."/>
            <person name="Perkins V."/>
            <person name="De Repentigny L."/>
            <person name="Dufresne S.F."/>
        </authorList>
    </citation>
    <scope>NUCLEOTIDE SEQUENCE [LARGE SCALE GENOMIC DNA]</scope>
    <source>
        <strain evidence="9">HMR AF 1038</strain>
    </source>
</reference>
<dbReference type="Proteomes" id="UP000215289">
    <property type="component" value="Unassembled WGS sequence"/>
</dbReference>
<protein>
    <recommendedName>
        <fullName evidence="11">High-affinity Zn(2+) transporter zrt1</fullName>
    </recommendedName>
</protein>
<dbReference type="GO" id="GO:0005886">
    <property type="term" value="C:plasma membrane"/>
    <property type="evidence" value="ECO:0007669"/>
    <property type="project" value="TreeGrafter"/>
</dbReference>
<feature type="transmembrane region" description="Helical" evidence="8">
    <location>
        <begin position="234"/>
        <end position="254"/>
    </location>
</feature>
<feature type="transmembrane region" description="Helical" evidence="8">
    <location>
        <begin position="309"/>
        <end position="329"/>
    </location>
</feature>
<accession>A0A3R7J005</accession>
<evidence type="ECO:0008006" key="11">
    <source>
        <dbReference type="Google" id="ProtNLM"/>
    </source>
</evidence>
<evidence type="ECO:0000313" key="9">
    <source>
        <dbReference type="EMBL" id="RLL93543.1"/>
    </source>
</evidence>
<feature type="transmembrane region" description="Helical" evidence="8">
    <location>
        <begin position="70"/>
        <end position="92"/>
    </location>
</feature>
<dbReference type="STRING" id="1245748.A0A3R7J005"/>
<feature type="transmembrane region" description="Helical" evidence="8">
    <location>
        <begin position="341"/>
        <end position="359"/>
    </location>
</feature>
<dbReference type="PANTHER" id="PTHR11040:SF32">
    <property type="entry name" value="ZINC-REGULATED TRANSPORTER 1"/>
    <property type="match status" value="1"/>
</dbReference>
<dbReference type="NCBIfam" id="TIGR00820">
    <property type="entry name" value="zip"/>
    <property type="match status" value="1"/>
</dbReference>
<evidence type="ECO:0000256" key="6">
    <source>
        <dbReference type="ARBA" id="ARBA00023065"/>
    </source>
</evidence>
<feature type="transmembrane region" description="Helical" evidence="8">
    <location>
        <begin position="119"/>
        <end position="139"/>
    </location>
</feature>
<dbReference type="PANTHER" id="PTHR11040">
    <property type="entry name" value="ZINC/IRON TRANSPORTER"/>
    <property type="match status" value="1"/>
</dbReference>
<evidence type="ECO:0000256" key="4">
    <source>
        <dbReference type="ARBA" id="ARBA00022692"/>
    </source>
</evidence>
<evidence type="ECO:0000256" key="7">
    <source>
        <dbReference type="ARBA" id="ARBA00023136"/>
    </source>
</evidence>
<keyword evidence="6 8" id="KW-0406">Ion transport</keyword>
<dbReference type="GO" id="GO:0000006">
    <property type="term" value="F:high-affinity zinc transmembrane transporter activity"/>
    <property type="evidence" value="ECO:0007669"/>
    <property type="project" value="TreeGrafter"/>
</dbReference>
<dbReference type="OrthoDB" id="4521671at2759"/>
<name>A0A3R7J005_9EURO</name>
<evidence type="ECO:0000256" key="8">
    <source>
        <dbReference type="RuleBase" id="RU362088"/>
    </source>
</evidence>
<proteinExistence type="inferred from homology"/>
<keyword evidence="4 8" id="KW-0812">Transmembrane</keyword>
<dbReference type="AlphaFoldDB" id="A0A3R7J005"/>
<evidence type="ECO:0000313" key="10">
    <source>
        <dbReference type="Proteomes" id="UP000215289"/>
    </source>
</evidence>
<keyword evidence="10" id="KW-1185">Reference proteome</keyword>
<feature type="transmembrane region" description="Helical" evidence="8">
    <location>
        <begin position="39"/>
        <end position="58"/>
    </location>
</feature>
<comment type="similarity">
    <text evidence="2 8">Belongs to the ZIP transporter (TC 2.A.5) family.</text>
</comment>
<dbReference type="EMBL" id="NIDN02000294">
    <property type="protein sequence ID" value="RLL93543.1"/>
    <property type="molecule type" value="Genomic_DNA"/>
</dbReference>
<evidence type="ECO:0000256" key="2">
    <source>
        <dbReference type="ARBA" id="ARBA00006939"/>
    </source>
</evidence>
<dbReference type="InterPro" id="IPR003689">
    <property type="entry name" value="ZIP"/>
</dbReference>
<dbReference type="GO" id="GO:0071578">
    <property type="term" value="P:zinc ion import across plasma membrane"/>
    <property type="evidence" value="ECO:0007669"/>
    <property type="project" value="TreeGrafter"/>
</dbReference>
<dbReference type="Pfam" id="PF02535">
    <property type="entry name" value="Zip"/>
    <property type="match status" value="1"/>
</dbReference>
<gene>
    <name evidence="9" type="ORF">CFD26_101817</name>
</gene>
<feature type="transmembrane region" description="Helical" evidence="8">
    <location>
        <begin position="205"/>
        <end position="228"/>
    </location>
</feature>
<keyword evidence="5 8" id="KW-1133">Transmembrane helix</keyword>
<keyword evidence="3 8" id="KW-0813">Transport</keyword>
<comment type="subcellular location">
    <subcellularLocation>
        <location evidence="1 8">Membrane</location>
        <topology evidence="1 8">Multi-pass membrane protein</topology>
    </subcellularLocation>
</comment>
<comment type="caution">
    <text evidence="9">The sequence shown here is derived from an EMBL/GenBank/DDBJ whole genome shotgun (WGS) entry which is preliminary data.</text>
</comment>
<feature type="transmembrane region" description="Helical" evidence="8">
    <location>
        <begin position="266"/>
        <end position="289"/>
    </location>
</feature>
<organism evidence="9 10">
    <name type="scientific">Aspergillus turcosus</name>
    <dbReference type="NCBI Taxonomy" id="1245748"/>
    <lineage>
        <taxon>Eukaryota</taxon>
        <taxon>Fungi</taxon>
        <taxon>Dikarya</taxon>
        <taxon>Ascomycota</taxon>
        <taxon>Pezizomycotina</taxon>
        <taxon>Eurotiomycetes</taxon>
        <taxon>Eurotiomycetidae</taxon>
        <taxon>Eurotiales</taxon>
        <taxon>Aspergillaceae</taxon>
        <taxon>Aspergillus</taxon>
        <taxon>Aspergillus subgen. Fumigati</taxon>
    </lineage>
</organism>
<evidence type="ECO:0000256" key="3">
    <source>
        <dbReference type="ARBA" id="ARBA00022448"/>
    </source>
</evidence>
<sequence>MSSSFDPTNVNLNTASLQDVVCYIYGAGNDYNGNLPARISSVFVILITSTVVTFFPVVARRVQSLHIPNLAYIIARYFGSGVILATAFVHLLDPAYYEIGQNTCVGVTGNWYQYSWPPAFALAAIAVTFLLDFGATLYVEAKYGITRQGHSPVFVRQGETPAIASDTKEISLSQDQSQQASPVSLPAQVYDEESLDDEKSFKQQIAAFLILEFGVLFHSVIIGLTLGVVGNEFAVLYVVIIFHQAFEGLGIGARMSAIPFPHNRRWLPWVLCAAYGLTTPISIAIGLGVRTSMNLNSFNANIIQGVMDASSGGVLIYTAMVELLAHDFIFNPNRTRDRKELTIMMTSFFAGCGIMSLLGKWI</sequence>
<evidence type="ECO:0000256" key="5">
    <source>
        <dbReference type="ARBA" id="ARBA00022989"/>
    </source>
</evidence>
<keyword evidence="7 8" id="KW-0472">Membrane</keyword>
<dbReference type="InterPro" id="IPR004698">
    <property type="entry name" value="Zn/Fe_permease_fun/pln"/>
</dbReference>